<proteinExistence type="predicted"/>
<accession>A0ABP4QX21</accession>
<comment type="caution">
    <text evidence="2">The sequence shown here is derived from an EMBL/GenBank/DDBJ whole genome shotgun (WGS) entry which is preliminary data.</text>
</comment>
<organism evidence="2 3">
    <name type="scientific">Nonomuraea maheshkhaliensis</name>
    <dbReference type="NCBI Taxonomy" id="419590"/>
    <lineage>
        <taxon>Bacteria</taxon>
        <taxon>Bacillati</taxon>
        <taxon>Actinomycetota</taxon>
        <taxon>Actinomycetes</taxon>
        <taxon>Streptosporangiales</taxon>
        <taxon>Streptosporangiaceae</taxon>
        <taxon>Nonomuraea</taxon>
    </lineage>
</organism>
<feature type="region of interest" description="Disordered" evidence="1">
    <location>
        <begin position="1"/>
        <end position="66"/>
    </location>
</feature>
<dbReference type="Proteomes" id="UP001500064">
    <property type="component" value="Unassembled WGS sequence"/>
</dbReference>
<name>A0ABP4QX21_9ACTN</name>
<evidence type="ECO:0000313" key="3">
    <source>
        <dbReference type="Proteomes" id="UP001500064"/>
    </source>
</evidence>
<sequence>MDVLPGSHGTARQHSERRERTAGGTLIRRYAVTPTPAGQALSSRSTATAIPPLSGGADVHRGEATHTATISERTCLVTGLSRVRRPFGPAAADPFGLVAIDP</sequence>
<keyword evidence="3" id="KW-1185">Reference proteome</keyword>
<dbReference type="EMBL" id="BAAAMU010000013">
    <property type="protein sequence ID" value="GAA1625857.1"/>
    <property type="molecule type" value="Genomic_DNA"/>
</dbReference>
<evidence type="ECO:0000256" key="1">
    <source>
        <dbReference type="SAM" id="MobiDB-lite"/>
    </source>
</evidence>
<gene>
    <name evidence="2" type="ORF">GCM10009733_023160</name>
</gene>
<evidence type="ECO:0000313" key="2">
    <source>
        <dbReference type="EMBL" id="GAA1625857.1"/>
    </source>
</evidence>
<reference evidence="3" key="1">
    <citation type="journal article" date="2019" name="Int. J. Syst. Evol. Microbiol.">
        <title>The Global Catalogue of Microorganisms (GCM) 10K type strain sequencing project: providing services to taxonomists for standard genome sequencing and annotation.</title>
        <authorList>
            <consortium name="The Broad Institute Genomics Platform"/>
            <consortium name="The Broad Institute Genome Sequencing Center for Infectious Disease"/>
            <person name="Wu L."/>
            <person name="Ma J."/>
        </authorList>
    </citation>
    <scope>NUCLEOTIDE SEQUENCE [LARGE SCALE GENOMIC DNA]</scope>
    <source>
        <strain evidence="3">JCM 13929</strain>
    </source>
</reference>
<protein>
    <submittedName>
        <fullName evidence="2">Uncharacterized protein</fullName>
    </submittedName>
</protein>